<evidence type="ECO:0000256" key="1">
    <source>
        <dbReference type="SAM" id="MobiDB-lite"/>
    </source>
</evidence>
<proteinExistence type="predicted"/>
<name>A0A2V1EE12_9PLEO</name>
<feature type="region of interest" description="Disordered" evidence="1">
    <location>
        <begin position="1"/>
        <end position="32"/>
    </location>
</feature>
<protein>
    <submittedName>
        <fullName evidence="2">Uncharacterized protein</fullName>
    </submittedName>
</protein>
<reference evidence="2 3" key="1">
    <citation type="journal article" date="2018" name="Sci. Rep.">
        <title>Comparative genomics provides insights into the lifestyle and reveals functional heterogeneity of dark septate endophytic fungi.</title>
        <authorList>
            <person name="Knapp D.G."/>
            <person name="Nemeth J.B."/>
            <person name="Barry K."/>
            <person name="Hainaut M."/>
            <person name="Henrissat B."/>
            <person name="Johnson J."/>
            <person name="Kuo A."/>
            <person name="Lim J.H.P."/>
            <person name="Lipzen A."/>
            <person name="Nolan M."/>
            <person name="Ohm R.A."/>
            <person name="Tamas L."/>
            <person name="Grigoriev I.V."/>
            <person name="Spatafora J.W."/>
            <person name="Nagy L.G."/>
            <person name="Kovacs G.M."/>
        </authorList>
    </citation>
    <scope>NUCLEOTIDE SEQUENCE [LARGE SCALE GENOMIC DNA]</scope>
    <source>
        <strain evidence="2 3">DSE2036</strain>
    </source>
</reference>
<evidence type="ECO:0000313" key="2">
    <source>
        <dbReference type="EMBL" id="PVI07535.1"/>
    </source>
</evidence>
<feature type="compositionally biased region" description="Basic residues" evidence="1">
    <location>
        <begin position="22"/>
        <end position="32"/>
    </location>
</feature>
<organism evidence="2 3">
    <name type="scientific">Periconia macrospinosa</name>
    <dbReference type="NCBI Taxonomy" id="97972"/>
    <lineage>
        <taxon>Eukaryota</taxon>
        <taxon>Fungi</taxon>
        <taxon>Dikarya</taxon>
        <taxon>Ascomycota</taxon>
        <taxon>Pezizomycotina</taxon>
        <taxon>Dothideomycetes</taxon>
        <taxon>Pleosporomycetidae</taxon>
        <taxon>Pleosporales</taxon>
        <taxon>Massarineae</taxon>
        <taxon>Periconiaceae</taxon>
        <taxon>Periconia</taxon>
    </lineage>
</organism>
<dbReference type="AlphaFoldDB" id="A0A2V1EE12"/>
<accession>A0A2V1EE12</accession>
<keyword evidence="3" id="KW-1185">Reference proteome</keyword>
<sequence>MGCRPSKPNPYYSNYHAAPQTKRQRKQAKHQRPQFYVGVGDAHHTMGMSHGWSGGHYGGGDGGGGFGGGGDGGGGGGGGC</sequence>
<dbReference type="EMBL" id="KZ805303">
    <property type="protein sequence ID" value="PVI07535.1"/>
    <property type="molecule type" value="Genomic_DNA"/>
</dbReference>
<dbReference type="Proteomes" id="UP000244855">
    <property type="component" value="Unassembled WGS sequence"/>
</dbReference>
<gene>
    <name evidence="2" type="ORF">DM02DRAFT_666469</name>
</gene>
<evidence type="ECO:0000313" key="3">
    <source>
        <dbReference type="Proteomes" id="UP000244855"/>
    </source>
</evidence>